<reference evidence="3" key="1">
    <citation type="submission" date="2020-10" db="EMBL/GenBank/DDBJ databases">
        <authorList>
            <person name="Gilroy R."/>
        </authorList>
    </citation>
    <scope>NUCLEOTIDE SEQUENCE</scope>
    <source>
        <strain evidence="3">11687</strain>
    </source>
</reference>
<comment type="caution">
    <text evidence="3">The sequence shown here is derived from an EMBL/GenBank/DDBJ whole genome shotgun (WGS) entry which is preliminary data.</text>
</comment>
<protein>
    <submittedName>
        <fullName evidence="3">Uncharacterized protein</fullName>
    </submittedName>
</protein>
<reference evidence="3" key="2">
    <citation type="journal article" date="2021" name="PeerJ">
        <title>Extensive microbial diversity within the chicken gut microbiome revealed by metagenomics and culture.</title>
        <authorList>
            <person name="Gilroy R."/>
            <person name="Ravi A."/>
            <person name="Getino M."/>
            <person name="Pursley I."/>
            <person name="Horton D.L."/>
            <person name="Alikhan N.F."/>
            <person name="Baker D."/>
            <person name="Gharbi K."/>
            <person name="Hall N."/>
            <person name="Watson M."/>
            <person name="Adriaenssens E.M."/>
            <person name="Foster-Nyarko E."/>
            <person name="Jarju S."/>
            <person name="Secka A."/>
            <person name="Antonio M."/>
            <person name="Oren A."/>
            <person name="Chaudhuri R.R."/>
            <person name="La Ragione R."/>
            <person name="Hildebrand F."/>
            <person name="Pallen M.J."/>
        </authorList>
    </citation>
    <scope>NUCLEOTIDE SEQUENCE</scope>
    <source>
        <strain evidence="3">11687</strain>
    </source>
</reference>
<feature type="transmembrane region" description="Helical" evidence="2">
    <location>
        <begin position="56"/>
        <end position="78"/>
    </location>
</feature>
<feature type="transmembrane region" description="Helical" evidence="2">
    <location>
        <begin position="9"/>
        <end position="30"/>
    </location>
</feature>
<sequence length="121" mass="14156">MKKKLAFRVIIDILLIFSLSIFIFQAVQFFKSSNGLWALYNQDGLSQWKEGAIENFFTAIISLFCAIISIVFFIVFNFKDIQWLCGSLAKEIKEHKEATAEERKQKKIEDLQKQLDELKKE</sequence>
<keyword evidence="2" id="KW-0472">Membrane</keyword>
<name>A0A9D1MFM8_9FIRM</name>
<dbReference type="AlphaFoldDB" id="A0A9D1MFM8"/>
<evidence type="ECO:0000313" key="3">
    <source>
        <dbReference type="EMBL" id="HIU59133.1"/>
    </source>
</evidence>
<evidence type="ECO:0000256" key="2">
    <source>
        <dbReference type="SAM" id="Phobius"/>
    </source>
</evidence>
<keyword evidence="1" id="KW-0175">Coiled coil</keyword>
<keyword evidence="2" id="KW-1133">Transmembrane helix</keyword>
<gene>
    <name evidence="3" type="ORF">IAC57_03420</name>
</gene>
<evidence type="ECO:0000256" key="1">
    <source>
        <dbReference type="SAM" id="Coils"/>
    </source>
</evidence>
<keyword evidence="2" id="KW-0812">Transmembrane</keyword>
<proteinExistence type="predicted"/>
<accession>A0A9D1MFM8</accession>
<organism evidence="3 4">
    <name type="scientific">Candidatus Scatosoma pullistercoris</name>
    <dbReference type="NCBI Taxonomy" id="2840934"/>
    <lineage>
        <taxon>Bacteria</taxon>
        <taxon>Bacillati</taxon>
        <taxon>Bacillota</taxon>
        <taxon>Clostridia</taxon>
        <taxon>Candidatus Scatosoma</taxon>
    </lineage>
</organism>
<dbReference type="EMBL" id="DVMZ01000090">
    <property type="protein sequence ID" value="HIU59133.1"/>
    <property type="molecule type" value="Genomic_DNA"/>
</dbReference>
<feature type="coiled-coil region" evidence="1">
    <location>
        <begin position="89"/>
        <end position="121"/>
    </location>
</feature>
<evidence type="ECO:0000313" key="4">
    <source>
        <dbReference type="Proteomes" id="UP000824081"/>
    </source>
</evidence>
<dbReference type="Proteomes" id="UP000824081">
    <property type="component" value="Unassembled WGS sequence"/>
</dbReference>